<dbReference type="GO" id="GO:0030151">
    <property type="term" value="F:molybdenum ion binding"/>
    <property type="evidence" value="ECO:0007669"/>
    <property type="project" value="InterPro"/>
</dbReference>
<dbReference type="Pfam" id="PF03473">
    <property type="entry name" value="MOSC"/>
    <property type="match status" value="1"/>
</dbReference>
<dbReference type="PANTHER" id="PTHR14237">
    <property type="entry name" value="MOLYBDOPTERIN COFACTOR SULFURASE MOSC"/>
    <property type="match status" value="1"/>
</dbReference>
<evidence type="ECO:0000313" key="2">
    <source>
        <dbReference type="EMBL" id="VAW91456.1"/>
    </source>
</evidence>
<dbReference type="PANTHER" id="PTHR14237:SF19">
    <property type="entry name" value="MITOCHONDRIAL AMIDOXIME REDUCING COMPONENT 1"/>
    <property type="match status" value="1"/>
</dbReference>
<dbReference type="AlphaFoldDB" id="A0A3B1AFQ0"/>
<dbReference type="PROSITE" id="PS51340">
    <property type="entry name" value="MOSC"/>
    <property type="match status" value="1"/>
</dbReference>
<accession>A0A3B1AFQ0</accession>
<dbReference type="Pfam" id="PF03476">
    <property type="entry name" value="MOSC_N"/>
    <property type="match status" value="1"/>
</dbReference>
<evidence type="ECO:0000259" key="1">
    <source>
        <dbReference type="PROSITE" id="PS51340"/>
    </source>
</evidence>
<organism evidence="2">
    <name type="scientific">hydrothermal vent metagenome</name>
    <dbReference type="NCBI Taxonomy" id="652676"/>
    <lineage>
        <taxon>unclassified sequences</taxon>
        <taxon>metagenomes</taxon>
        <taxon>ecological metagenomes</taxon>
    </lineage>
</organism>
<sequence length="270" mass="30367">MSAIHISELAIYPVKSFSQISLLKSQVDNFGLTNDRRWMVIDQNGRFITQRQQSRMCLIKVSLIFTNLQTSAIQLSAPGMLDITVKLDSTNDVTKVTVWQDQCNALDCGSAIANWLSEFLSVQCRLVYFADEEIRQVDSTFAQKNDRTAFSDGFPILLISQASLDALNSKLDVAIPMKRFRPNLVVSGCNAFEEDKWKLLRIGDMLLRVVKPCSRCVIPSIDTETGERGEEPTKTLLTFRRRDHKIFFGQNVIANSTGHLAVGDTVEVLE</sequence>
<dbReference type="EMBL" id="UOFS01000006">
    <property type="protein sequence ID" value="VAW91456.1"/>
    <property type="molecule type" value="Genomic_DNA"/>
</dbReference>
<dbReference type="InterPro" id="IPR005302">
    <property type="entry name" value="MoCF_Sase_C"/>
</dbReference>
<dbReference type="GO" id="GO:0030170">
    <property type="term" value="F:pyridoxal phosphate binding"/>
    <property type="evidence" value="ECO:0007669"/>
    <property type="project" value="InterPro"/>
</dbReference>
<dbReference type="SUPFAM" id="SSF50800">
    <property type="entry name" value="PK beta-barrel domain-like"/>
    <property type="match status" value="1"/>
</dbReference>
<protein>
    <submittedName>
        <fullName evidence="2">Flavodoxin reductases (Ferredoxin-NADPH reductases) family 1</fullName>
    </submittedName>
</protein>
<dbReference type="GO" id="GO:0003824">
    <property type="term" value="F:catalytic activity"/>
    <property type="evidence" value="ECO:0007669"/>
    <property type="project" value="InterPro"/>
</dbReference>
<proteinExistence type="predicted"/>
<dbReference type="InterPro" id="IPR011037">
    <property type="entry name" value="Pyrv_Knase-like_insert_dom_sf"/>
</dbReference>
<dbReference type="InterPro" id="IPR005303">
    <property type="entry name" value="MOCOS_middle"/>
</dbReference>
<name>A0A3B1AFQ0_9ZZZZ</name>
<reference evidence="2" key="1">
    <citation type="submission" date="2018-06" db="EMBL/GenBank/DDBJ databases">
        <authorList>
            <person name="Zhirakovskaya E."/>
        </authorList>
    </citation>
    <scope>NUCLEOTIDE SEQUENCE</scope>
</reference>
<dbReference type="SUPFAM" id="SSF141673">
    <property type="entry name" value="MOSC N-terminal domain-like"/>
    <property type="match status" value="1"/>
</dbReference>
<gene>
    <name evidence="2" type="ORF">MNBD_GAMMA22-2730</name>
</gene>
<feature type="domain" description="MOSC" evidence="1">
    <location>
        <begin position="124"/>
        <end position="269"/>
    </location>
</feature>